<dbReference type="GO" id="GO:0043842">
    <property type="term" value="F:Kdo transferase activity"/>
    <property type="evidence" value="ECO:0007669"/>
    <property type="project" value="UniProtKB-EC"/>
</dbReference>
<comment type="catalytic activity">
    <reaction evidence="8 9">
        <text>lipid IVA (E. coli) + CMP-3-deoxy-beta-D-manno-octulosonate = alpha-Kdo-(2-&gt;6)-lipid IVA (E. coli) + CMP + H(+)</text>
        <dbReference type="Rhea" id="RHEA:28066"/>
        <dbReference type="ChEBI" id="CHEBI:15378"/>
        <dbReference type="ChEBI" id="CHEBI:58603"/>
        <dbReference type="ChEBI" id="CHEBI:60364"/>
        <dbReference type="ChEBI" id="CHEBI:60377"/>
        <dbReference type="ChEBI" id="CHEBI:85987"/>
        <dbReference type="EC" id="2.4.99.12"/>
    </reaction>
</comment>
<reference evidence="12 13" key="1">
    <citation type="submission" date="2021-10" db="EMBL/GenBank/DDBJ databases">
        <authorList>
            <person name="Koch H."/>
        </authorList>
    </citation>
    <scope>NUCLEOTIDE SEQUENCE [LARGE SCALE GENOMIC DNA]</scope>
    <source>
        <strain evidence="12">6680</strain>
    </source>
</reference>
<dbReference type="Proteomes" id="UP000839052">
    <property type="component" value="Chromosome"/>
</dbReference>
<evidence type="ECO:0000313" key="12">
    <source>
        <dbReference type="EMBL" id="CAG9934030.1"/>
    </source>
</evidence>
<keyword evidence="6 9" id="KW-0808">Transferase</keyword>
<evidence type="ECO:0000256" key="9">
    <source>
        <dbReference type="RuleBase" id="RU365103"/>
    </source>
</evidence>
<organism evidence="12 13">
    <name type="scientific">Candidatus Nitrotoga arctica</name>
    <dbReference type="NCBI Taxonomy" id="453162"/>
    <lineage>
        <taxon>Bacteria</taxon>
        <taxon>Pseudomonadati</taxon>
        <taxon>Pseudomonadota</taxon>
        <taxon>Betaproteobacteria</taxon>
        <taxon>Nitrosomonadales</taxon>
        <taxon>Gallionellaceae</taxon>
        <taxon>Candidatus Nitrotoga</taxon>
    </lineage>
</organism>
<evidence type="ECO:0000313" key="13">
    <source>
        <dbReference type="Proteomes" id="UP000839052"/>
    </source>
</evidence>
<evidence type="ECO:0000256" key="5">
    <source>
        <dbReference type="ARBA" id="ARBA00022519"/>
    </source>
</evidence>
<comment type="pathway">
    <text evidence="2 9">Bacterial outer membrane biogenesis; LPS core biosynthesis.</text>
</comment>
<evidence type="ECO:0000256" key="7">
    <source>
        <dbReference type="ARBA" id="ARBA00031445"/>
    </source>
</evidence>
<feature type="transmembrane region" description="Helical" evidence="9">
    <location>
        <begin position="38"/>
        <end position="56"/>
    </location>
</feature>
<keyword evidence="5" id="KW-0997">Cell inner membrane</keyword>
<evidence type="ECO:0000256" key="4">
    <source>
        <dbReference type="ARBA" id="ARBA00019077"/>
    </source>
</evidence>
<feature type="domain" description="3-deoxy-D-manno-octulosonic-acid transferase N-terminal" evidence="11">
    <location>
        <begin position="67"/>
        <end position="242"/>
    </location>
</feature>
<dbReference type="NCBIfam" id="NF004388">
    <property type="entry name" value="PRK05749.1-4"/>
    <property type="match status" value="1"/>
</dbReference>
<comment type="similarity">
    <text evidence="9">Belongs to the glycosyltransferase group 1 family.</text>
</comment>
<dbReference type="PANTHER" id="PTHR42755:SF1">
    <property type="entry name" value="3-DEOXY-D-MANNO-OCTULOSONIC ACID TRANSFERASE, MITOCHONDRIAL-RELATED"/>
    <property type="match status" value="1"/>
</dbReference>
<comment type="function">
    <text evidence="9">Involved in lipopolysaccharide (LPS) biosynthesis. Catalyzes the transfer of 3-deoxy-D-manno-octulosonate (Kdo) residue(s) from CMP-Kdo to lipid IV(A), the tetraacyldisaccharide-1,4'-bisphosphate precursor of lipid A.</text>
</comment>
<dbReference type="EMBL" id="OU912926">
    <property type="protein sequence ID" value="CAG9934030.1"/>
    <property type="molecule type" value="Genomic_DNA"/>
</dbReference>
<keyword evidence="9" id="KW-0472">Membrane</keyword>
<dbReference type="EC" id="2.4.99.12" evidence="3 9"/>
<keyword evidence="9" id="KW-0812">Transmembrane</keyword>
<dbReference type="Pfam" id="PF00534">
    <property type="entry name" value="Glycos_transf_1"/>
    <property type="match status" value="1"/>
</dbReference>
<name>A0ABM8Z2H5_9PROT</name>
<dbReference type="SUPFAM" id="SSF53756">
    <property type="entry name" value="UDP-Glycosyltransferase/glycogen phosphorylase"/>
    <property type="match status" value="1"/>
</dbReference>
<keyword evidence="12" id="KW-0328">Glycosyltransferase</keyword>
<proteinExistence type="inferred from homology"/>
<feature type="domain" description="Glycosyl transferase family 1" evidence="10">
    <location>
        <begin position="317"/>
        <end position="427"/>
    </location>
</feature>
<keyword evidence="9" id="KW-1133">Transmembrane helix</keyword>
<evidence type="ECO:0000256" key="2">
    <source>
        <dbReference type="ARBA" id="ARBA00004713"/>
    </source>
</evidence>
<keyword evidence="9" id="KW-0448">Lipopolysaccharide biosynthesis</keyword>
<dbReference type="InterPro" id="IPR007507">
    <property type="entry name" value="Glycos_transf_N"/>
</dbReference>
<comment type="subcellular location">
    <subcellularLocation>
        <location evidence="1">Cell envelope</location>
    </subcellularLocation>
    <subcellularLocation>
        <location evidence="9">Cell membrane</location>
    </subcellularLocation>
</comment>
<dbReference type="PANTHER" id="PTHR42755">
    <property type="entry name" value="3-DEOXY-MANNO-OCTULOSONATE CYTIDYLYLTRANSFERASE"/>
    <property type="match status" value="1"/>
</dbReference>
<keyword evidence="13" id="KW-1185">Reference proteome</keyword>
<evidence type="ECO:0000256" key="6">
    <source>
        <dbReference type="ARBA" id="ARBA00022679"/>
    </source>
</evidence>
<evidence type="ECO:0000256" key="8">
    <source>
        <dbReference type="ARBA" id="ARBA00049183"/>
    </source>
</evidence>
<evidence type="ECO:0000259" key="10">
    <source>
        <dbReference type="Pfam" id="PF00534"/>
    </source>
</evidence>
<dbReference type="Gene3D" id="3.40.50.11720">
    <property type="entry name" value="3-Deoxy-D-manno-octulosonic-acid transferase, N-terminal domain"/>
    <property type="match status" value="1"/>
</dbReference>
<protein>
    <recommendedName>
        <fullName evidence="4 9">3-deoxy-D-manno-octulosonic acid transferase</fullName>
        <shortName evidence="9">Kdo transferase</shortName>
        <ecNumber evidence="3 9">2.4.99.12</ecNumber>
    </recommendedName>
    <alternativeName>
        <fullName evidence="7 9">Lipid IV(A) 3-deoxy-D-manno-octulosonic acid transferase</fullName>
    </alternativeName>
</protein>
<evidence type="ECO:0000256" key="1">
    <source>
        <dbReference type="ARBA" id="ARBA00004196"/>
    </source>
</evidence>
<gene>
    <name evidence="12" type="ORF">NTG6680_2781</name>
</gene>
<evidence type="ECO:0000259" key="11">
    <source>
        <dbReference type="Pfam" id="PF04413"/>
    </source>
</evidence>
<dbReference type="NCBIfam" id="NF004386">
    <property type="entry name" value="PRK05749.1-2"/>
    <property type="match status" value="1"/>
</dbReference>
<dbReference type="Gene3D" id="3.40.50.2000">
    <property type="entry name" value="Glycogen Phosphorylase B"/>
    <property type="match status" value="1"/>
</dbReference>
<dbReference type="InterPro" id="IPR039901">
    <property type="entry name" value="Kdotransferase"/>
</dbReference>
<sequence length="454" mass="51607">MPFTLTPYLDDSPALLASLPNQLWWYDIRLSMFNPRQIYTLLLWLLLPYVFFHLLWRARKQREYLQHIDERFGRYSAHSDKPIIWLHTVSVGETRAAVNLVQRLRENYPHHQLLLTHTTPTGRAASEQLYGGDVLRVYLPYDYPFAVRRFLQHFRPRIGVLMETEIWFNLIYSCHTMQIPLLLLNARLSEKSAARYARYPNLTRLGLNELSAISAQSEVDAARIIGLGANNVSVMGNLKFDIQPPLAMLELGAQLRTQFGKDRKIFLLASTRAGEEILLLSMLKQVDIPHLLTVIVPRHPQRFDDVADMLTQQGIRFQRKSENAPIASDTQVILGDSMGEMFAYYAACDLTFIGGSLLPFGGQNLIEACAVGKPVFIGPHTYNFAQASQLAVECGAAVRIQNSTDLAQSLQNLLAHPDQLTKIGQAGLHFVRTHRGATEQALRHITYFLDDHFQ</sequence>
<dbReference type="InterPro" id="IPR001296">
    <property type="entry name" value="Glyco_trans_1"/>
</dbReference>
<dbReference type="InterPro" id="IPR038107">
    <property type="entry name" value="Glycos_transf_N_sf"/>
</dbReference>
<evidence type="ECO:0000256" key="3">
    <source>
        <dbReference type="ARBA" id="ARBA00012621"/>
    </source>
</evidence>
<dbReference type="RefSeq" id="WP_320412272.1">
    <property type="nucleotide sequence ID" value="NZ_OU912926.1"/>
</dbReference>
<accession>A0ABM8Z2H5</accession>
<dbReference type="Pfam" id="PF04413">
    <property type="entry name" value="Glycos_transf_N"/>
    <property type="match status" value="1"/>
</dbReference>
<keyword evidence="9" id="KW-1003">Cell membrane</keyword>